<dbReference type="Gene3D" id="1.10.287.110">
    <property type="entry name" value="DnaJ domain"/>
    <property type="match status" value="1"/>
</dbReference>
<evidence type="ECO:0000313" key="8">
    <source>
        <dbReference type="Proteomes" id="UP000177141"/>
    </source>
</evidence>
<evidence type="ECO:0000313" key="7">
    <source>
        <dbReference type="EMBL" id="OGK48197.1"/>
    </source>
</evidence>
<dbReference type="InterPro" id="IPR036869">
    <property type="entry name" value="J_dom_sf"/>
</dbReference>
<keyword evidence="2" id="KW-0677">Repeat</keyword>
<dbReference type="InterPro" id="IPR001623">
    <property type="entry name" value="DnaJ_domain"/>
</dbReference>
<dbReference type="GO" id="GO:0005737">
    <property type="term" value="C:cytoplasm"/>
    <property type="evidence" value="ECO:0007669"/>
    <property type="project" value="TreeGrafter"/>
</dbReference>
<dbReference type="AlphaFoldDB" id="A0A1F7IXY9"/>
<protein>
    <recommendedName>
        <fullName evidence="6">J domain-containing protein</fullName>
    </recommendedName>
</protein>
<dbReference type="Proteomes" id="UP000177141">
    <property type="component" value="Unassembled WGS sequence"/>
</dbReference>
<dbReference type="FunFam" id="2.60.260.20:FF:000005">
    <property type="entry name" value="Chaperone protein dnaJ 1, mitochondrial"/>
    <property type="match status" value="1"/>
</dbReference>
<dbReference type="InterPro" id="IPR018253">
    <property type="entry name" value="DnaJ_domain_CS"/>
</dbReference>
<dbReference type="GO" id="GO:0042026">
    <property type="term" value="P:protein refolding"/>
    <property type="evidence" value="ECO:0007669"/>
    <property type="project" value="TreeGrafter"/>
</dbReference>
<keyword evidence="3" id="KW-0863">Zinc-finger</keyword>
<dbReference type="CDD" id="cd06257">
    <property type="entry name" value="DnaJ"/>
    <property type="match status" value="1"/>
</dbReference>
<dbReference type="Pfam" id="PF01556">
    <property type="entry name" value="DnaJ_C"/>
    <property type="match status" value="1"/>
</dbReference>
<comment type="caution">
    <text evidence="7">The sequence shown here is derived from an EMBL/GenBank/DDBJ whole genome shotgun (WGS) entry which is preliminary data.</text>
</comment>
<dbReference type="PANTHER" id="PTHR43096:SF52">
    <property type="entry name" value="DNAJ HOMOLOG 1, MITOCHONDRIAL-RELATED"/>
    <property type="match status" value="1"/>
</dbReference>
<evidence type="ECO:0000259" key="6">
    <source>
        <dbReference type="PROSITE" id="PS50076"/>
    </source>
</evidence>
<dbReference type="CDD" id="cd10747">
    <property type="entry name" value="DnaJ_C"/>
    <property type="match status" value="1"/>
</dbReference>
<gene>
    <name evidence="7" type="ORF">A3A93_01850</name>
</gene>
<dbReference type="EMBL" id="MGAL01000018">
    <property type="protein sequence ID" value="OGK48197.1"/>
    <property type="molecule type" value="Genomic_DNA"/>
</dbReference>
<dbReference type="PROSITE" id="PS00636">
    <property type="entry name" value="DNAJ_1"/>
    <property type="match status" value="1"/>
</dbReference>
<dbReference type="InterPro" id="IPR008971">
    <property type="entry name" value="HSP40/DnaJ_pept-bd"/>
</dbReference>
<keyword evidence="5" id="KW-0143">Chaperone</keyword>
<dbReference type="GO" id="GO:0008270">
    <property type="term" value="F:zinc ion binding"/>
    <property type="evidence" value="ECO:0007669"/>
    <property type="project" value="UniProtKB-KW"/>
</dbReference>
<evidence type="ECO:0000256" key="5">
    <source>
        <dbReference type="ARBA" id="ARBA00023186"/>
    </source>
</evidence>
<dbReference type="Gene3D" id="2.60.260.20">
    <property type="entry name" value="Urease metallochaperone UreE, N-terminal domain"/>
    <property type="match status" value="2"/>
</dbReference>
<sequence length="285" mass="32003">MNDYYEILGLKKGASKAEIKSAYRKLALKWHPDRNKSVNAEKKFKEINQAYQVLSDPKKKELYDQVGHSAYTSGGVGGGAGGGYSGQQGPFRYYTNFGGGQNVEFDLGGMDPFDIFEQFFGSRSPFGGGGRQTRRSVYEMQLTFDEGVHGVEKSTVINGKQKNIKVPAGVHDGSRIRFNEFDVVVRVSPDSKFKREDQDIYLEKEISLTQAVLGDVIKVETIDDEVKVRIRPGTQSGMVMRLRGRGVPYPNSNQRGDEYVIFKVRIPEHLSGRAKKLFEELKNEL</sequence>
<dbReference type="InterPro" id="IPR002939">
    <property type="entry name" value="DnaJ_C"/>
</dbReference>
<keyword evidence="4" id="KW-0862">Zinc</keyword>
<dbReference type="SUPFAM" id="SSF46565">
    <property type="entry name" value="Chaperone J-domain"/>
    <property type="match status" value="1"/>
</dbReference>
<dbReference type="PROSITE" id="PS50076">
    <property type="entry name" value="DNAJ_2"/>
    <property type="match status" value="1"/>
</dbReference>
<dbReference type="Pfam" id="PF00226">
    <property type="entry name" value="DnaJ"/>
    <property type="match status" value="1"/>
</dbReference>
<organism evidence="7 8">
    <name type="scientific">Candidatus Roizmanbacteria bacterium RIFCSPLOWO2_01_FULL_38_12</name>
    <dbReference type="NCBI Taxonomy" id="1802061"/>
    <lineage>
        <taxon>Bacteria</taxon>
        <taxon>Candidatus Roizmaniibacteriota</taxon>
    </lineage>
</organism>
<evidence type="ECO:0000256" key="3">
    <source>
        <dbReference type="ARBA" id="ARBA00022771"/>
    </source>
</evidence>
<dbReference type="STRING" id="1802061.A3A93_01850"/>
<dbReference type="PANTHER" id="PTHR43096">
    <property type="entry name" value="DNAJ HOMOLOG 1, MITOCHONDRIAL-RELATED"/>
    <property type="match status" value="1"/>
</dbReference>
<accession>A0A1F7IXY9</accession>
<dbReference type="SUPFAM" id="SSF49493">
    <property type="entry name" value="HSP40/DnaJ peptide-binding domain"/>
    <property type="match status" value="1"/>
</dbReference>
<evidence type="ECO:0000256" key="4">
    <source>
        <dbReference type="ARBA" id="ARBA00022833"/>
    </source>
</evidence>
<evidence type="ECO:0000256" key="2">
    <source>
        <dbReference type="ARBA" id="ARBA00022737"/>
    </source>
</evidence>
<keyword evidence="1" id="KW-0479">Metal-binding</keyword>
<dbReference type="PRINTS" id="PR00625">
    <property type="entry name" value="JDOMAIN"/>
</dbReference>
<name>A0A1F7IXY9_9BACT</name>
<feature type="domain" description="J" evidence="6">
    <location>
        <begin position="3"/>
        <end position="67"/>
    </location>
</feature>
<evidence type="ECO:0000256" key="1">
    <source>
        <dbReference type="ARBA" id="ARBA00022723"/>
    </source>
</evidence>
<reference evidence="7 8" key="1">
    <citation type="journal article" date="2016" name="Nat. Commun.">
        <title>Thousands of microbial genomes shed light on interconnected biogeochemical processes in an aquifer system.</title>
        <authorList>
            <person name="Anantharaman K."/>
            <person name="Brown C.T."/>
            <person name="Hug L.A."/>
            <person name="Sharon I."/>
            <person name="Castelle C.J."/>
            <person name="Probst A.J."/>
            <person name="Thomas B.C."/>
            <person name="Singh A."/>
            <person name="Wilkins M.J."/>
            <person name="Karaoz U."/>
            <person name="Brodie E.L."/>
            <person name="Williams K.H."/>
            <person name="Hubbard S.S."/>
            <person name="Banfield J.F."/>
        </authorList>
    </citation>
    <scope>NUCLEOTIDE SEQUENCE [LARGE SCALE GENOMIC DNA]</scope>
</reference>
<proteinExistence type="predicted"/>
<dbReference type="SMART" id="SM00271">
    <property type="entry name" value="DnaJ"/>
    <property type="match status" value="1"/>
</dbReference>
<dbReference type="GO" id="GO:0051082">
    <property type="term" value="F:unfolded protein binding"/>
    <property type="evidence" value="ECO:0007669"/>
    <property type="project" value="InterPro"/>
</dbReference>